<proteinExistence type="predicted"/>
<feature type="transmembrane region" description="Helical" evidence="1">
    <location>
        <begin position="27"/>
        <end position="49"/>
    </location>
</feature>
<protein>
    <submittedName>
        <fullName evidence="2">Uncharacterized protein</fullName>
    </submittedName>
</protein>
<gene>
    <name evidence="2" type="ORF">SDC9_63434</name>
</gene>
<evidence type="ECO:0000313" key="2">
    <source>
        <dbReference type="EMBL" id="MPM17050.1"/>
    </source>
</evidence>
<keyword evidence="1" id="KW-0812">Transmembrane</keyword>
<accession>A0A644XLI7</accession>
<reference evidence="2" key="1">
    <citation type="submission" date="2019-08" db="EMBL/GenBank/DDBJ databases">
        <authorList>
            <person name="Kucharzyk K."/>
            <person name="Murdoch R.W."/>
            <person name="Higgins S."/>
            <person name="Loffler F."/>
        </authorList>
    </citation>
    <scope>NUCLEOTIDE SEQUENCE</scope>
</reference>
<evidence type="ECO:0000256" key="1">
    <source>
        <dbReference type="SAM" id="Phobius"/>
    </source>
</evidence>
<keyword evidence="1" id="KW-1133">Transmembrane helix</keyword>
<dbReference type="EMBL" id="VSSQ01002722">
    <property type="protein sequence ID" value="MPM17050.1"/>
    <property type="molecule type" value="Genomic_DNA"/>
</dbReference>
<keyword evidence="1" id="KW-0472">Membrane</keyword>
<name>A0A644XLI7_9ZZZZ</name>
<sequence>MVDRTHGFVRIGEITGGGIMKHKKRTFFILLVLFIIVLILLAGGIAAVITVPGPIPTPTLEPRDAAATARPNRTSMDQILLATGQMEDFLSEGLDAAGEGSIGLDDCLMMNGTLNNFSTSIRDDWKQTVESSSQGIKGELSFQMNNGIFTYKQIISSMENSEEIQSESIETYDIENRIFIEQNSESTTPSKHYNQIYLDEKGNLYYLFCQLYQESSMYVEMLYYDHSKVCVATKWLAGVTELEVMRYFYQQKPTSFNDLLVVDSYDMYFTYDGTNVVINGDYYVETQETTPPQAASQIPTTDRELTDEQKKALLGIDDENETMKLSDVDYLLYSDQVGVKKIAFIYKLTNNSQYAYIDLFTGNLLFLLDSNKISETGEFDPADVVPYNEGLFGAIFIKSSVLINAFFDLPDYGIKLDYMLDTFRIGTDGTLDSQSPYPKSVYADLYIHYIPSGLRVNASDFTAGKRIPFPEH</sequence>
<dbReference type="AlphaFoldDB" id="A0A644XLI7"/>
<organism evidence="2">
    <name type="scientific">bioreactor metagenome</name>
    <dbReference type="NCBI Taxonomy" id="1076179"/>
    <lineage>
        <taxon>unclassified sequences</taxon>
        <taxon>metagenomes</taxon>
        <taxon>ecological metagenomes</taxon>
    </lineage>
</organism>
<comment type="caution">
    <text evidence="2">The sequence shown here is derived from an EMBL/GenBank/DDBJ whole genome shotgun (WGS) entry which is preliminary data.</text>
</comment>